<dbReference type="OrthoDB" id="2159623at2759"/>
<reference evidence="1 2" key="1">
    <citation type="submission" date="2016-09" db="EMBL/GenBank/DDBJ databases">
        <title>Extensive genetic diversity and differential bi-allelic expression allows diatom success in the polar Southern Ocean.</title>
        <authorList>
            <consortium name="DOE Joint Genome Institute"/>
            <person name="Mock T."/>
            <person name="Otillar R.P."/>
            <person name="Strauss J."/>
            <person name="Dupont C."/>
            <person name="Frickenhaus S."/>
            <person name="Maumus F."/>
            <person name="Mcmullan M."/>
            <person name="Sanges R."/>
            <person name="Schmutz J."/>
            <person name="Toseland A."/>
            <person name="Valas R."/>
            <person name="Veluchamy A."/>
            <person name="Ward B.J."/>
            <person name="Allen A."/>
            <person name="Barry K."/>
            <person name="Falciatore A."/>
            <person name="Ferrante M."/>
            <person name="Fortunato A.E."/>
            <person name="Gloeckner G."/>
            <person name="Gruber A."/>
            <person name="Hipkin R."/>
            <person name="Janech M."/>
            <person name="Kroth P."/>
            <person name="Leese F."/>
            <person name="Lindquist E."/>
            <person name="Lyon B.R."/>
            <person name="Martin J."/>
            <person name="Mayer C."/>
            <person name="Parker M."/>
            <person name="Quesneville H."/>
            <person name="Raymond J."/>
            <person name="Uhlig C."/>
            <person name="Valentin K.U."/>
            <person name="Worden A.Z."/>
            <person name="Armbrust E.V."/>
            <person name="Bowler C."/>
            <person name="Green B."/>
            <person name="Moulton V."/>
            <person name="Van Oosterhout C."/>
            <person name="Grigoriev I."/>
        </authorList>
    </citation>
    <scope>NUCLEOTIDE SEQUENCE [LARGE SCALE GENOMIC DNA]</scope>
    <source>
        <strain evidence="1 2">CCMP1102</strain>
    </source>
</reference>
<gene>
    <name evidence="1" type="ORF">FRACYDRAFT_249412</name>
</gene>
<dbReference type="KEGG" id="fcy:FRACYDRAFT_249412"/>
<evidence type="ECO:0000313" key="1">
    <source>
        <dbReference type="EMBL" id="OEU08520.1"/>
    </source>
</evidence>
<dbReference type="EMBL" id="KV784379">
    <property type="protein sequence ID" value="OEU08520.1"/>
    <property type="molecule type" value="Genomic_DNA"/>
</dbReference>
<dbReference type="Proteomes" id="UP000095751">
    <property type="component" value="Unassembled WGS sequence"/>
</dbReference>
<keyword evidence="2" id="KW-1185">Reference proteome</keyword>
<evidence type="ECO:0000313" key="2">
    <source>
        <dbReference type="Proteomes" id="UP000095751"/>
    </source>
</evidence>
<dbReference type="AlphaFoldDB" id="A0A1E7ER75"/>
<sequence length="471" mass="51391">MRTIYSMGTKNPLDVNNISIGTSGIPTEAGVSVRSSTVTNDSDSYMSLISNTKPASKIARYNTGRGANQPDYDNLYESTIGSIDNEDNDSFYEMYDVDYFNVDSKITSALDIDLDELVRKDAVIRIKEEEYINVGESRGWARMTSSMGQKNLSTLCCLYAPVSFGIVAAPYVEYMSTSIKIPVVSVGMHLDIIAGHIALVPCASLSGSNLYNASHTKDPHSLGPAVEWIYNSFGGNWITVLWIIGDIVADFGDKRAWLFAYGPSNTGKSKVGSIIRAAASPDVVSVPVQYIVDTHDATRHYGNTISLRDLSRILSVRLAVSGDLEIKRPRDENICSLPKSAQEAMREKPNVTRRLVVLPSIRERTNASLSTVPTDEYSLRGLNTAAIRIRACYDMKPPMTVTTVLHTLFSGNIAYALNIIEVIREKPSAVRMTLGPTRRILTRPAMGLPPTLAASRATSGVSIVVSSVTTL</sequence>
<name>A0A1E7ER75_9STRA</name>
<dbReference type="InParanoid" id="A0A1E7ER75"/>
<organism evidence="1 2">
    <name type="scientific">Fragilariopsis cylindrus CCMP1102</name>
    <dbReference type="NCBI Taxonomy" id="635003"/>
    <lineage>
        <taxon>Eukaryota</taxon>
        <taxon>Sar</taxon>
        <taxon>Stramenopiles</taxon>
        <taxon>Ochrophyta</taxon>
        <taxon>Bacillariophyta</taxon>
        <taxon>Bacillariophyceae</taxon>
        <taxon>Bacillariophycidae</taxon>
        <taxon>Bacillariales</taxon>
        <taxon>Bacillariaceae</taxon>
        <taxon>Fragilariopsis</taxon>
    </lineage>
</organism>
<protein>
    <submittedName>
        <fullName evidence="1">Uncharacterized protein</fullName>
    </submittedName>
</protein>
<proteinExistence type="predicted"/>
<accession>A0A1E7ER75</accession>